<accession>A0AA35YK46</accession>
<dbReference type="EMBL" id="OX465079">
    <property type="protein sequence ID" value="CAI9275414.1"/>
    <property type="molecule type" value="Genomic_DNA"/>
</dbReference>
<keyword evidence="2" id="KW-1185">Reference proteome</keyword>
<evidence type="ECO:0000313" key="2">
    <source>
        <dbReference type="Proteomes" id="UP001177003"/>
    </source>
</evidence>
<gene>
    <name evidence="1" type="ORF">LSALG_LOCUS15443</name>
</gene>
<organism evidence="1 2">
    <name type="scientific">Lactuca saligna</name>
    <name type="common">Willowleaf lettuce</name>
    <dbReference type="NCBI Taxonomy" id="75948"/>
    <lineage>
        <taxon>Eukaryota</taxon>
        <taxon>Viridiplantae</taxon>
        <taxon>Streptophyta</taxon>
        <taxon>Embryophyta</taxon>
        <taxon>Tracheophyta</taxon>
        <taxon>Spermatophyta</taxon>
        <taxon>Magnoliopsida</taxon>
        <taxon>eudicotyledons</taxon>
        <taxon>Gunneridae</taxon>
        <taxon>Pentapetalae</taxon>
        <taxon>asterids</taxon>
        <taxon>campanulids</taxon>
        <taxon>Asterales</taxon>
        <taxon>Asteraceae</taxon>
        <taxon>Cichorioideae</taxon>
        <taxon>Cichorieae</taxon>
        <taxon>Lactucinae</taxon>
        <taxon>Lactuca</taxon>
    </lineage>
</organism>
<dbReference type="AlphaFoldDB" id="A0AA35YK46"/>
<reference evidence="1" key="1">
    <citation type="submission" date="2023-04" db="EMBL/GenBank/DDBJ databases">
        <authorList>
            <person name="Vijverberg K."/>
            <person name="Xiong W."/>
            <person name="Schranz E."/>
        </authorList>
    </citation>
    <scope>NUCLEOTIDE SEQUENCE</scope>
</reference>
<proteinExistence type="predicted"/>
<sequence>MESPSSEIGLRGLRTLTNIYSKAENVFLEPGELLMIAANQPFNFKEAVTSKAWKEAMQTKLKQPILQLKIFNCSMFGCFCSKNCITWMGPKPILHITDPTMIREMLGKYEDYQKAKGPDMLLTLL</sequence>
<dbReference type="Proteomes" id="UP001177003">
    <property type="component" value="Chromosome 3"/>
</dbReference>
<name>A0AA35YK46_LACSI</name>
<protein>
    <submittedName>
        <fullName evidence="1">Uncharacterized protein</fullName>
    </submittedName>
</protein>
<evidence type="ECO:0000313" key="1">
    <source>
        <dbReference type="EMBL" id="CAI9275414.1"/>
    </source>
</evidence>